<dbReference type="Proteomes" id="UP000199497">
    <property type="component" value="Unassembled WGS sequence"/>
</dbReference>
<gene>
    <name evidence="3" type="ORF">SAMN04487905_10365</name>
</gene>
<keyword evidence="4" id="KW-1185">Reference proteome</keyword>
<organism evidence="3 4">
    <name type="scientific">Actinopolyspora xinjiangensis</name>
    <dbReference type="NCBI Taxonomy" id="405564"/>
    <lineage>
        <taxon>Bacteria</taxon>
        <taxon>Bacillati</taxon>
        <taxon>Actinomycetota</taxon>
        <taxon>Actinomycetes</taxon>
        <taxon>Actinopolysporales</taxon>
        <taxon>Actinopolysporaceae</taxon>
        <taxon>Actinopolyspora</taxon>
    </lineage>
</organism>
<dbReference type="RefSeq" id="WP_092598650.1">
    <property type="nucleotide sequence ID" value="NZ_FNJR01000003.1"/>
</dbReference>
<dbReference type="InterPro" id="IPR051200">
    <property type="entry name" value="Host-pathogen_enzymatic-act"/>
</dbReference>
<protein>
    <recommendedName>
        <fullName evidence="5">DNA-binding beta-propeller fold protein YncE</fullName>
    </recommendedName>
</protein>
<evidence type="ECO:0008006" key="5">
    <source>
        <dbReference type="Google" id="ProtNLM"/>
    </source>
</evidence>
<reference evidence="4" key="1">
    <citation type="submission" date="2016-10" db="EMBL/GenBank/DDBJ databases">
        <authorList>
            <person name="Varghese N."/>
            <person name="Submissions S."/>
        </authorList>
    </citation>
    <scope>NUCLEOTIDE SEQUENCE [LARGE SCALE GENOMIC DNA]</scope>
    <source>
        <strain evidence="4">DSM 46732</strain>
    </source>
</reference>
<accession>A0A1H0RH63</accession>
<name>A0A1H0RH63_9ACTN</name>
<feature type="signal peptide" evidence="2">
    <location>
        <begin position="1"/>
        <end position="19"/>
    </location>
</feature>
<dbReference type="OrthoDB" id="4446106at2"/>
<dbReference type="InterPro" id="IPR011044">
    <property type="entry name" value="Quino_amine_DH_bsu"/>
</dbReference>
<dbReference type="EMBL" id="FNJR01000003">
    <property type="protein sequence ID" value="SDP28877.1"/>
    <property type="molecule type" value="Genomic_DNA"/>
</dbReference>
<feature type="region of interest" description="Disordered" evidence="1">
    <location>
        <begin position="83"/>
        <end position="108"/>
    </location>
</feature>
<dbReference type="SUPFAM" id="SSF50969">
    <property type="entry name" value="YVTN repeat-like/Quinoprotein amine dehydrogenase"/>
    <property type="match status" value="1"/>
</dbReference>
<evidence type="ECO:0000256" key="2">
    <source>
        <dbReference type="SAM" id="SignalP"/>
    </source>
</evidence>
<evidence type="ECO:0000313" key="4">
    <source>
        <dbReference type="Proteomes" id="UP000199497"/>
    </source>
</evidence>
<keyword evidence="2" id="KW-0732">Signal</keyword>
<dbReference type="InterPro" id="IPR015943">
    <property type="entry name" value="WD40/YVTN_repeat-like_dom_sf"/>
</dbReference>
<dbReference type="PANTHER" id="PTHR47197">
    <property type="entry name" value="PROTEIN NIRF"/>
    <property type="match status" value="1"/>
</dbReference>
<dbReference type="PROSITE" id="PS51257">
    <property type="entry name" value="PROKAR_LIPOPROTEIN"/>
    <property type="match status" value="1"/>
</dbReference>
<dbReference type="AlphaFoldDB" id="A0A1H0RH63"/>
<evidence type="ECO:0000256" key="1">
    <source>
        <dbReference type="SAM" id="MobiDB-lite"/>
    </source>
</evidence>
<dbReference type="STRING" id="405564.SAMN04487905_10365"/>
<feature type="chain" id="PRO_5011713387" description="DNA-binding beta-propeller fold protein YncE" evidence="2">
    <location>
        <begin position="20"/>
        <end position="333"/>
    </location>
</feature>
<evidence type="ECO:0000313" key="3">
    <source>
        <dbReference type="EMBL" id="SDP28877.1"/>
    </source>
</evidence>
<sequence length="333" mass="35437">MRRLITVFLAAAALLTACSDGSGSRPLQVTDQLTSATPAPAPEPRTEPAGTVVPAPAARHIALLPEQHTLALAAADQPRIDLFDTRDPRRTPRTVELPAPASSLHPTPDGDTLLAALPQSDTVVRIDPRNARISQRTEVPGSPADVLDVGDRLFVSRPGEDDVAILRDGRIQQRVDGFPGADDLVRRGSTVVVLDRLTTSLTPIEISSGDKQPALRAGEGATNAVADDFGRVLAIDTRGEEIMAFATEPLIMKQRYPVTGSPYGLAFAPKRDLAWVTLTARNQLVGYDVVGGEPREVHRLPTVRQPESTAVNPATGTVYIASATGDGLQVVRN</sequence>
<dbReference type="Gene3D" id="2.130.10.10">
    <property type="entry name" value="YVTN repeat-like/Quinoprotein amine dehydrogenase"/>
    <property type="match status" value="2"/>
</dbReference>
<proteinExistence type="predicted"/>
<dbReference type="PANTHER" id="PTHR47197:SF3">
    <property type="entry name" value="DIHYDRO-HEME D1 DEHYDROGENASE"/>
    <property type="match status" value="1"/>
</dbReference>